<protein>
    <submittedName>
        <fullName evidence="2">Uncharacterized protein</fullName>
    </submittedName>
</protein>
<evidence type="ECO:0000313" key="2">
    <source>
        <dbReference type="EMBL" id="KAF9532617.1"/>
    </source>
</evidence>
<sequence>MSISRVLKTSLTFAPEIITKLKEPDPFVSSNRHILKINLRLDMNEVNDIREPDKDIDVALVALRTERSSHQVHATSIAEELDSGDSDPPITGIRRDGSRNPYGKAREELLVRRLCKIVAADRELHHEARIDAIELGPRPSRAYYLALGGLAPKHIVLSRGFEESLVVDPIESFFYPWDDIESAVIGDECHGWCMESFRAPKGETTAPGMNCAYPEFLSC</sequence>
<gene>
    <name evidence="2" type="ORF">CPB83DRAFT_847075</name>
</gene>
<name>A0A9P6EPN9_9AGAR</name>
<evidence type="ECO:0000313" key="3">
    <source>
        <dbReference type="Proteomes" id="UP000807306"/>
    </source>
</evidence>
<organism evidence="2 3">
    <name type="scientific">Crepidotus variabilis</name>
    <dbReference type="NCBI Taxonomy" id="179855"/>
    <lineage>
        <taxon>Eukaryota</taxon>
        <taxon>Fungi</taxon>
        <taxon>Dikarya</taxon>
        <taxon>Basidiomycota</taxon>
        <taxon>Agaricomycotina</taxon>
        <taxon>Agaricomycetes</taxon>
        <taxon>Agaricomycetidae</taxon>
        <taxon>Agaricales</taxon>
        <taxon>Agaricineae</taxon>
        <taxon>Crepidotaceae</taxon>
        <taxon>Crepidotus</taxon>
    </lineage>
</organism>
<evidence type="ECO:0000256" key="1">
    <source>
        <dbReference type="SAM" id="MobiDB-lite"/>
    </source>
</evidence>
<keyword evidence="3" id="KW-1185">Reference proteome</keyword>
<dbReference type="AlphaFoldDB" id="A0A9P6EPN9"/>
<comment type="caution">
    <text evidence="2">The sequence shown here is derived from an EMBL/GenBank/DDBJ whole genome shotgun (WGS) entry which is preliminary data.</text>
</comment>
<accession>A0A9P6EPN9</accession>
<reference evidence="2" key="1">
    <citation type="submission" date="2020-11" db="EMBL/GenBank/DDBJ databases">
        <authorList>
            <consortium name="DOE Joint Genome Institute"/>
            <person name="Ahrendt S."/>
            <person name="Riley R."/>
            <person name="Andreopoulos W."/>
            <person name="Labutti K."/>
            <person name="Pangilinan J."/>
            <person name="Ruiz-Duenas F.J."/>
            <person name="Barrasa J.M."/>
            <person name="Sanchez-Garcia M."/>
            <person name="Camarero S."/>
            <person name="Miyauchi S."/>
            <person name="Serrano A."/>
            <person name="Linde D."/>
            <person name="Babiker R."/>
            <person name="Drula E."/>
            <person name="Ayuso-Fernandez I."/>
            <person name="Pacheco R."/>
            <person name="Padilla G."/>
            <person name="Ferreira P."/>
            <person name="Barriuso J."/>
            <person name="Kellner H."/>
            <person name="Castanera R."/>
            <person name="Alfaro M."/>
            <person name="Ramirez L."/>
            <person name="Pisabarro A.G."/>
            <person name="Kuo A."/>
            <person name="Tritt A."/>
            <person name="Lipzen A."/>
            <person name="He G."/>
            <person name="Yan M."/>
            <person name="Ng V."/>
            <person name="Cullen D."/>
            <person name="Martin F."/>
            <person name="Rosso M.-N."/>
            <person name="Henrissat B."/>
            <person name="Hibbett D."/>
            <person name="Martinez A.T."/>
            <person name="Grigoriev I.V."/>
        </authorList>
    </citation>
    <scope>NUCLEOTIDE SEQUENCE</scope>
    <source>
        <strain evidence="2">CBS 506.95</strain>
    </source>
</reference>
<dbReference type="Proteomes" id="UP000807306">
    <property type="component" value="Unassembled WGS sequence"/>
</dbReference>
<dbReference type="EMBL" id="MU157831">
    <property type="protein sequence ID" value="KAF9532617.1"/>
    <property type="molecule type" value="Genomic_DNA"/>
</dbReference>
<proteinExistence type="predicted"/>
<feature type="region of interest" description="Disordered" evidence="1">
    <location>
        <begin position="79"/>
        <end position="98"/>
    </location>
</feature>